<dbReference type="InterPro" id="IPR005122">
    <property type="entry name" value="Uracil-DNA_glycosylase-like"/>
</dbReference>
<reference evidence="2 3" key="1">
    <citation type="submission" date="2023-12" db="EMBL/GenBank/DDBJ databases">
        <title>Description of an unclassified Opitutus bacterium of Verrucomicrobiota.</title>
        <authorList>
            <person name="Zhang D.-F."/>
        </authorList>
    </citation>
    <scope>NUCLEOTIDE SEQUENCE [LARGE SCALE GENOMIC DNA]</scope>
    <source>
        <strain evidence="2 3">WL0086</strain>
    </source>
</reference>
<dbReference type="InterPro" id="IPR036895">
    <property type="entry name" value="Uracil-DNA_glycosylase-like_sf"/>
</dbReference>
<dbReference type="SUPFAM" id="SSF52141">
    <property type="entry name" value="Uracil-DNA glycosylase-like"/>
    <property type="match status" value="1"/>
</dbReference>
<gene>
    <name evidence="2" type="ORF">K1X11_015465</name>
</gene>
<dbReference type="InterPro" id="IPR047124">
    <property type="entry name" value="HI_0220.2"/>
</dbReference>
<keyword evidence="3" id="KW-1185">Reference proteome</keyword>
<dbReference type="Pfam" id="PF03167">
    <property type="entry name" value="UDG"/>
    <property type="match status" value="1"/>
</dbReference>
<dbReference type="RefSeq" id="WP_221031141.1">
    <property type="nucleotide sequence ID" value="NZ_CP139781.1"/>
</dbReference>
<dbReference type="SMART" id="SM00987">
    <property type="entry name" value="UreE_C"/>
    <property type="match status" value="1"/>
</dbReference>
<evidence type="ECO:0000259" key="1">
    <source>
        <dbReference type="SMART" id="SM00986"/>
    </source>
</evidence>
<sequence>MDDLLAEIDRCTRCAARLPHPPRPVVSAHPASRILIIGQAPGRLVHASGVPWQDRSGDRLREWLGVDAATFYDPRNFALMPMGFCFPGSGPRGDLPPRPECAPLWHQRLRAALTEVKLTLLVGRHALAHYLPVAKSSSLADTVKTHACSGARDVFALPHPSPRNRVWLAHNPWFAAEVVPKLQVRVAAELAR</sequence>
<dbReference type="CDD" id="cd10033">
    <property type="entry name" value="UDG_like"/>
    <property type="match status" value="1"/>
</dbReference>
<dbReference type="Proteomes" id="UP000738431">
    <property type="component" value="Chromosome"/>
</dbReference>
<dbReference type="Gene3D" id="3.40.470.10">
    <property type="entry name" value="Uracil-DNA glycosylase-like domain"/>
    <property type="match status" value="1"/>
</dbReference>
<dbReference type="PANTHER" id="PTHR42160">
    <property type="entry name" value="URACIL-DNA GLYCOSYLASE SUPERFAMILY PROTEIN"/>
    <property type="match status" value="1"/>
</dbReference>
<evidence type="ECO:0000313" key="2">
    <source>
        <dbReference type="EMBL" id="WRQ86213.1"/>
    </source>
</evidence>
<dbReference type="PANTHER" id="PTHR42160:SF1">
    <property type="entry name" value="URACIL-DNA GLYCOSYLASE SUPERFAMILY PROTEIN"/>
    <property type="match status" value="1"/>
</dbReference>
<name>A0ABZ1C4P3_9BACT</name>
<dbReference type="EMBL" id="CP139781">
    <property type="protein sequence ID" value="WRQ86213.1"/>
    <property type="molecule type" value="Genomic_DNA"/>
</dbReference>
<feature type="domain" description="Uracil-DNA glycosylase-like" evidence="1">
    <location>
        <begin position="25"/>
        <end position="183"/>
    </location>
</feature>
<organism evidence="2 3">
    <name type="scientific">Actomonas aquatica</name>
    <dbReference type="NCBI Taxonomy" id="2866162"/>
    <lineage>
        <taxon>Bacteria</taxon>
        <taxon>Pseudomonadati</taxon>
        <taxon>Verrucomicrobiota</taxon>
        <taxon>Opitutia</taxon>
        <taxon>Opitutales</taxon>
        <taxon>Opitutaceae</taxon>
        <taxon>Actomonas</taxon>
    </lineage>
</organism>
<protein>
    <submittedName>
        <fullName evidence="2">Uracil-DNA glycosylase family protein</fullName>
    </submittedName>
</protein>
<proteinExistence type="predicted"/>
<evidence type="ECO:0000313" key="3">
    <source>
        <dbReference type="Proteomes" id="UP000738431"/>
    </source>
</evidence>
<dbReference type="SMART" id="SM00986">
    <property type="entry name" value="UDG"/>
    <property type="match status" value="1"/>
</dbReference>
<accession>A0ABZ1C4P3</accession>